<reference evidence="1" key="2">
    <citation type="journal article" date="2015" name="Fish Shellfish Immunol.">
        <title>Early steps in the European eel (Anguilla anguilla)-Vibrio vulnificus interaction in the gills: Role of the RtxA13 toxin.</title>
        <authorList>
            <person name="Callol A."/>
            <person name="Pajuelo D."/>
            <person name="Ebbesson L."/>
            <person name="Teles M."/>
            <person name="MacKenzie S."/>
            <person name="Amaro C."/>
        </authorList>
    </citation>
    <scope>NUCLEOTIDE SEQUENCE</scope>
</reference>
<sequence>MQIAQNSNCTIVMLEEKEFSIQDF</sequence>
<reference evidence="1" key="1">
    <citation type="submission" date="2014-11" db="EMBL/GenBank/DDBJ databases">
        <authorList>
            <person name="Amaro Gonzalez C."/>
        </authorList>
    </citation>
    <scope>NUCLEOTIDE SEQUENCE</scope>
</reference>
<protein>
    <submittedName>
        <fullName evidence="1">Uncharacterized protein</fullName>
    </submittedName>
</protein>
<organism evidence="1">
    <name type="scientific">Anguilla anguilla</name>
    <name type="common">European freshwater eel</name>
    <name type="synonym">Muraena anguilla</name>
    <dbReference type="NCBI Taxonomy" id="7936"/>
    <lineage>
        <taxon>Eukaryota</taxon>
        <taxon>Metazoa</taxon>
        <taxon>Chordata</taxon>
        <taxon>Craniata</taxon>
        <taxon>Vertebrata</taxon>
        <taxon>Euteleostomi</taxon>
        <taxon>Actinopterygii</taxon>
        <taxon>Neopterygii</taxon>
        <taxon>Teleostei</taxon>
        <taxon>Anguilliformes</taxon>
        <taxon>Anguillidae</taxon>
        <taxon>Anguilla</taxon>
    </lineage>
</organism>
<dbReference type="AlphaFoldDB" id="A0A0E9R6D7"/>
<dbReference type="EMBL" id="GBXM01084679">
    <property type="protein sequence ID" value="JAH23898.1"/>
    <property type="molecule type" value="Transcribed_RNA"/>
</dbReference>
<evidence type="ECO:0000313" key="1">
    <source>
        <dbReference type="EMBL" id="JAH23898.1"/>
    </source>
</evidence>
<accession>A0A0E9R6D7</accession>
<name>A0A0E9R6D7_ANGAN</name>
<proteinExistence type="predicted"/>